<comment type="pathway">
    <text evidence="1 8 9">Porphyrin-containing compound metabolism; protoporphyrin-IX biosynthesis; coproporphyrinogen-III from 5-aminolevulinate: step 4/4.</text>
</comment>
<evidence type="ECO:0000259" key="12">
    <source>
        <dbReference type="PROSITE" id="PS00907"/>
    </source>
</evidence>
<feature type="domain" description="Uroporphyrinogen decarboxylase (URO-D)" evidence="11">
    <location>
        <begin position="30"/>
        <end position="39"/>
    </location>
</feature>
<dbReference type="OrthoDB" id="9806656at2"/>
<feature type="binding site" evidence="8">
    <location>
        <begin position="35"/>
        <end position="39"/>
    </location>
    <ligand>
        <name>substrate</name>
    </ligand>
</feature>
<dbReference type="Gene3D" id="3.20.20.210">
    <property type="match status" value="1"/>
</dbReference>
<comment type="catalytic activity">
    <reaction evidence="8 9">
        <text>uroporphyrinogen III + 4 H(+) = coproporphyrinogen III + 4 CO2</text>
        <dbReference type="Rhea" id="RHEA:19865"/>
        <dbReference type="ChEBI" id="CHEBI:15378"/>
        <dbReference type="ChEBI" id="CHEBI:16526"/>
        <dbReference type="ChEBI" id="CHEBI:57308"/>
        <dbReference type="ChEBI" id="CHEBI:57309"/>
        <dbReference type="EC" id="4.1.1.37"/>
    </reaction>
</comment>
<evidence type="ECO:0000256" key="7">
    <source>
        <dbReference type="ARBA" id="ARBA00023244"/>
    </source>
</evidence>
<evidence type="ECO:0000256" key="4">
    <source>
        <dbReference type="ARBA" id="ARBA00022490"/>
    </source>
</evidence>
<dbReference type="GO" id="GO:0005829">
    <property type="term" value="C:cytosol"/>
    <property type="evidence" value="ECO:0007669"/>
    <property type="project" value="TreeGrafter"/>
</dbReference>
<comment type="function">
    <text evidence="8">Catalyzes the decarboxylation of four acetate groups of uroporphyrinogen-III to yield coproporphyrinogen-III.</text>
</comment>
<dbReference type="NCBIfam" id="TIGR01464">
    <property type="entry name" value="hemE"/>
    <property type="match status" value="1"/>
</dbReference>
<keyword evidence="14" id="KW-1185">Reference proteome</keyword>
<proteinExistence type="inferred from homology"/>
<evidence type="ECO:0000313" key="13">
    <source>
        <dbReference type="EMBL" id="KWT66370.1"/>
    </source>
</evidence>
<evidence type="ECO:0000256" key="5">
    <source>
        <dbReference type="ARBA" id="ARBA00022793"/>
    </source>
</evidence>
<feature type="binding site" evidence="8">
    <location>
        <position position="333"/>
    </location>
    <ligand>
        <name>substrate</name>
    </ligand>
</feature>
<dbReference type="UniPathway" id="UPA00251">
    <property type="reaction ID" value="UER00321"/>
</dbReference>
<dbReference type="InterPro" id="IPR000257">
    <property type="entry name" value="Uroporphyrinogen_deCOase"/>
</dbReference>
<dbReference type="PROSITE" id="PS00906">
    <property type="entry name" value="UROD_1"/>
    <property type="match status" value="1"/>
</dbReference>
<evidence type="ECO:0000256" key="9">
    <source>
        <dbReference type="RuleBase" id="RU000554"/>
    </source>
</evidence>
<comment type="similarity">
    <text evidence="2 8 10">Belongs to the uroporphyrinogen decarboxylase family.</text>
</comment>
<feature type="binding site" evidence="8">
    <location>
        <position position="161"/>
    </location>
    <ligand>
        <name>substrate</name>
    </ligand>
</feature>
<dbReference type="STRING" id="121290.APY04_2566"/>
<sequence>MSAPAHPDTSIKANRKLLRALAGEAVWPPPIWLMRQAGRYLPEYREVRATAGGFLNLCYNPALATEVTLQPIRRYGFDAAILFSDILVVPDALGQQVRFLEGEGPCLDPITDDAGLGQLNLAATGEKFGRVYETVARLRQDLPAEVALIGFCGAPWTVATYMVAGRGSSDQAAARMFAYRDREAFTRLIDIVVETSIEYLDGQVKAGADALQIFDSWAGNLPDGEFQAWVVAPTVRIVSELKRRHPDVPIIGFPRGAGLNAEDYVLATKVDGLGCDTAMPLGQMRALAEFAGVTVQGNLDPLLLVSGGQALEDRIAETLEALRDVPAIFNLGHGIVPQTPPEHVARLVELVRGGT</sequence>
<dbReference type="InterPro" id="IPR038071">
    <property type="entry name" value="UROD/MetE-like_sf"/>
</dbReference>
<evidence type="ECO:0000256" key="8">
    <source>
        <dbReference type="HAMAP-Rule" id="MF_00218"/>
    </source>
</evidence>
<dbReference type="AlphaFoldDB" id="A0A120CUK4"/>
<name>A0A120CUK4_HYPSL</name>
<organism evidence="13 14">
    <name type="scientific">Hyphomicrobium sulfonivorans</name>
    <dbReference type="NCBI Taxonomy" id="121290"/>
    <lineage>
        <taxon>Bacteria</taxon>
        <taxon>Pseudomonadati</taxon>
        <taxon>Pseudomonadota</taxon>
        <taxon>Alphaproteobacteria</taxon>
        <taxon>Hyphomicrobiales</taxon>
        <taxon>Hyphomicrobiaceae</taxon>
        <taxon>Hyphomicrobium</taxon>
    </lineage>
</organism>
<comment type="caution">
    <text evidence="8">Lacks conserved residue(s) required for the propagation of feature annotation.</text>
</comment>
<evidence type="ECO:0000313" key="14">
    <source>
        <dbReference type="Proteomes" id="UP000059074"/>
    </source>
</evidence>
<dbReference type="CDD" id="cd00717">
    <property type="entry name" value="URO-D"/>
    <property type="match status" value="1"/>
</dbReference>
<dbReference type="PANTHER" id="PTHR21091:SF169">
    <property type="entry name" value="UROPORPHYRINOGEN DECARBOXYLASE"/>
    <property type="match status" value="1"/>
</dbReference>
<dbReference type="Proteomes" id="UP000059074">
    <property type="component" value="Unassembled WGS sequence"/>
</dbReference>
<dbReference type="HAMAP" id="MF_00218">
    <property type="entry name" value="URO_D"/>
    <property type="match status" value="1"/>
</dbReference>
<dbReference type="PROSITE" id="PS00907">
    <property type="entry name" value="UROD_2"/>
    <property type="match status" value="1"/>
</dbReference>
<dbReference type="InterPro" id="IPR006361">
    <property type="entry name" value="Uroporphyrinogen_deCO2ase_HemE"/>
</dbReference>
<keyword evidence="6 8" id="KW-0456">Lyase</keyword>
<feature type="domain" description="Uroporphyrinogen decarboxylase (URO-D)" evidence="12">
    <location>
        <begin position="149"/>
        <end position="165"/>
    </location>
</feature>
<dbReference type="FunFam" id="3.20.20.210:FF:000007">
    <property type="entry name" value="Uroporphyrinogen decarboxylase"/>
    <property type="match status" value="1"/>
</dbReference>
<keyword evidence="4 8" id="KW-0963">Cytoplasm</keyword>
<dbReference type="Pfam" id="PF01208">
    <property type="entry name" value="URO-D"/>
    <property type="match status" value="1"/>
</dbReference>
<accession>A0A120CUK4</accession>
<feature type="binding site" evidence="8">
    <location>
        <position position="216"/>
    </location>
    <ligand>
        <name>substrate</name>
    </ligand>
</feature>
<keyword evidence="7 8" id="KW-0627">Porphyrin biosynthesis</keyword>
<dbReference type="RefSeq" id="WP_068463028.1">
    <property type="nucleotide sequence ID" value="NZ_LMTR01000073.1"/>
</dbReference>
<evidence type="ECO:0000256" key="6">
    <source>
        <dbReference type="ARBA" id="ARBA00023239"/>
    </source>
</evidence>
<dbReference type="EC" id="4.1.1.37" evidence="3 8"/>
<dbReference type="GO" id="GO:0004853">
    <property type="term" value="F:uroporphyrinogen decarboxylase activity"/>
    <property type="evidence" value="ECO:0007669"/>
    <property type="project" value="UniProtKB-UniRule"/>
</dbReference>
<comment type="subunit">
    <text evidence="8">Homodimer.</text>
</comment>
<evidence type="ECO:0000256" key="2">
    <source>
        <dbReference type="ARBA" id="ARBA00009935"/>
    </source>
</evidence>
<feature type="binding site" evidence="8">
    <location>
        <position position="85"/>
    </location>
    <ligand>
        <name>substrate</name>
    </ligand>
</feature>
<keyword evidence="5 8" id="KW-0210">Decarboxylase</keyword>
<evidence type="ECO:0000256" key="10">
    <source>
        <dbReference type="RuleBase" id="RU004169"/>
    </source>
</evidence>
<dbReference type="GO" id="GO:0019353">
    <property type="term" value="P:protoporphyrinogen IX biosynthetic process from glutamate"/>
    <property type="evidence" value="ECO:0007669"/>
    <property type="project" value="TreeGrafter"/>
</dbReference>
<dbReference type="PATRIC" id="fig|121290.4.peg.469"/>
<protein>
    <recommendedName>
        <fullName evidence="3 8">Uroporphyrinogen decarboxylase</fullName>
        <shortName evidence="8">UPD</shortName>
        <shortName evidence="8">URO-D</shortName>
        <ecNumber evidence="3 8">4.1.1.37</ecNumber>
    </recommendedName>
</protein>
<gene>
    <name evidence="8" type="primary">hemE</name>
    <name evidence="13" type="ORF">APY04_2566</name>
</gene>
<dbReference type="EMBL" id="LMTR01000073">
    <property type="protein sequence ID" value="KWT66370.1"/>
    <property type="molecule type" value="Genomic_DNA"/>
</dbReference>
<dbReference type="PANTHER" id="PTHR21091">
    <property type="entry name" value="METHYLTETRAHYDROFOLATE:HOMOCYSTEINE METHYLTRANSFERASE RELATED"/>
    <property type="match status" value="1"/>
</dbReference>
<comment type="subcellular location">
    <subcellularLocation>
        <location evidence="8">Cytoplasm</location>
    </subcellularLocation>
</comment>
<dbReference type="SUPFAM" id="SSF51726">
    <property type="entry name" value="UROD/MetE-like"/>
    <property type="match status" value="1"/>
</dbReference>
<comment type="caution">
    <text evidence="13">The sequence shown here is derived from an EMBL/GenBank/DDBJ whole genome shotgun (WGS) entry which is preliminary data.</text>
</comment>
<reference evidence="13 14" key="1">
    <citation type="submission" date="2015-10" db="EMBL/GenBank/DDBJ databases">
        <title>Transcriptomic analysis of a linuron degrading triple-species bacterial consortium.</title>
        <authorList>
            <person name="Albers P."/>
        </authorList>
    </citation>
    <scope>NUCLEOTIDE SEQUENCE [LARGE SCALE GENOMIC DNA]</scope>
    <source>
        <strain evidence="13 14">WDL6</strain>
    </source>
</reference>
<evidence type="ECO:0000256" key="1">
    <source>
        <dbReference type="ARBA" id="ARBA00004804"/>
    </source>
</evidence>
<feature type="site" description="Transition state stabilizer" evidence="8">
    <location>
        <position position="85"/>
    </location>
</feature>
<evidence type="ECO:0000256" key="3">
    <source>
        <dbReference type="ARBA" id="ARBA00012288"/>
    </source>
</evidence>
<evidence type="ECO:0000259" key="11">
    <source>
        <dbReference type="PROSITE" id="PS00906"/>
    </source>
</evidence>